<gene>
    <name evidence="2" type="ORF">Taro_025892</name>
</gene>
<organism evidence="2 3">
    <name type="scientific">Colocasia esculenta</name>
    <name type="common">Wild taro</name>
    <name type="synonym">Arum esculentum</name>
    <dbReference type="NCBI Taxonomy" id="4460"/>
    <lineage>
        <taxon>Eukaryota</taxon>
        <taxon>Viridiplantae</taxon>
        <taxon>Streptophyta</taxon>
        <taxon>Embryophyta</taxon>
        <taxon>Tracheophyta</taxon>
        <taxon>Spermatophyta</taxon>
        <taxon>Magnoliopsida</taxon>
        <taxon>Liliopsida</taxon>
        <taxon>Araceae</taxon>
        <taxon>Aroideae</taxon>
        <taxon>Colocasieae</taxon>
        <taxon>Colocasia</taxon>
    </lineage>
</organism>
<name>A0A843VDJ7_COLES</name>
<evidence type="ECO:0000313" key="3">
    <source>
        <dbReference type="Proteomes" id="UP000652761"/>
    </source>
</evidence>
<proteinExistence type="predicted"/>
<reference evidence="2" key="1">
    <citation type="submission" date="2017-07" db="EMBL/GenBank/DDBJ databases">
        <title>Taro Niue Genome Assembly and Annotation.</title>
        <authorList>
            <person name="Atibalentja N."/>
            <person name="Keating K."/>
            <person name="Fields C.J."/>
        </authorList>
    </citation>
    <scope>NUCLEOTIDE SEQUENCE</scope>
    <source>
        <strain evidence="2">Niue_2</strain>
        <tissue evidence="2">Leaf</tissue>
    </source>
</reference>
<dbReference type="Pfam" id="PF03140">
    <property type="entry name" value="DUF247"/>
    <property type="match status" value="1"/>
</dbReference>
<dbReference type="EMBL" id="NMUH01001538">
    <property type="protein sequence ID" value="MQL93256.1"/>
    <property type="molecule type" value="Genomic_DNA"/>
</dbReference>
<feature type="region of interest" description="Disordered" evidence="1">
    <location>
        <begin position="349"/>
        <end position="370"/>
    </location>
</feature>
<dbReference type="InterPro" id="IPR004158">
    <property type="entry name" value="DUF247_pln"/>
</dbReference>
<comment type="caution">
    <text evidence="2">The sequence shown here is derived from an EMBL/GenBank/DDBJ whole genome shotgun (WGS) entry which is preliminary data.</text>
</comment>
<sequence>MSAQKPGAAGVPSDRKAPFDELRWVIRIRHTLDEDLEEEDGVAVSVFNVPKTLLASKSEAYTPQLIALGPYHHWRPELYDMERYKLSAAKRTQRHLPNSKFQHLVDGFAKHEHRIRAHYHRHTLAWMMAVDAAFLLEFLQIHAIDEGGKVLHRLSSRMSHLVDHAGRKSAHNTILRDAVMLENQVPLFLLRKLLELRFSSSELGDDALGKMVTGFLKELCPFKLMENFPCIDVAHHAHLLEALYYVLVPKSEEDKGDNNDEIEEQNEGDDGGRPGEQWKSDSTHVRQLLAAVWSFASGANRGPVCYIKHILVSRPITFVVKAPWRILTSLPGFSILKQPVEYLFSQANKKKEDGDGDPAGSSRNADKPPLIEEIMIPSVAELVSAGVRFRPTSGDVTSVDFDPKTATF</sequence>
<dbReference type="OrthoDB" id="2356035at2759"/>
<keyword evidence="3" id="KW-1185">Reference proteome</keyword>
<dbReference type="PANTHER" id="PTHR31549">
    <property type="entry name" value="PROTEIN, PUTATIVE (DUF247)-RELATED-RELATED"/>
    <property type="match status" value="1"/>
</dbReference>
<evidence type="ECO:0000313" key="2">
    <source>
        <dbReference type="EMBL" id="MQL93256.1"/>
    </source>
</evidence>
<feature type="region of interest" description="Disordered" evidence="1">
    <location>
        <begin position="255"/>
        <end position="279"/>
    </location>
</feature>
<feature type="compositionally biased region" description="Acidic residues" evidence="1">
    <location>
        <begin position="259"/>
        <end position="269"/>
    </location>
</feature>
<accession>A0A843VDJ7</accession>
<feature type="compositionally biased region" description="Basic and acidic residues" evidence="1">
    <location>
        <begin position="270"/>
        <end position="279"/>
    </location>
</feature>
<dbReference type="PANTHER" id="PTHR31549:SF23">
    <property type="entry name" value="OS03G0591600 PROTEIN"/>
    <property type="match status" value="1"/>
</dbReference>
<dbReference type="AlphaFoldDB" id="A0A843VDJ7"/>
<protein>
    <submittedName>
        <fullName evidence="2">Uncharacterized protein</fullName>
    </submittedName>
</protein>
<dbReference type="Proteomes" id="UP000652761">
    <property type="component" value="Unassembled WGS sequence"/>
</dbReference>
<evidence type="ECO:0000256" key="1">
    <source>
        <dbReference type="SAM" id="MobiDB-lite"/>
    </source>
</evidence>